<evidence type="ECO:0000259" key="3">
    <source>
        <dbReference type="PROSITE" id="PS50969"/>
    </source>
</evidence>
<dbReference type="InterPro" id="IPR011009">
    <property type="entry name" value="Kinase-like_dom_sf"/>
</dbReference>
<dbReference type="Pfam" id="PF03031">
    <property type="entry name" value="NIF"/>
    <property type="match status" value="1"/>
</dbReference>
<dbReference type="InterPro" id="IPR004274">
    <property type="entry name" value="FCP1_dom"/>
</dbReference>
<dbReference type="Proteomes" id="UP000053237">
    <property type="component" value="Unassembled WGS sequence"/>
</dbReference>
<dbReference type="EMBL" id="CAIX01000157">
    <property type="protein sequence ID" value="CCI47204.1"/>
    <property type="molecule type" value="Genomic_DNA"/>
</dbReference>
<feature type="domain" description="FCP1 homology" evidence="3">
    <location>
        <begin position="981"/>
        <end position="1124"/>
    </location>
</feature>
<keyword evidence="1" id="KW-0547">Nucleotide-binding</keyword>
<dbReference type="CDD" id="cd07521">
    <property type="entry name" value="HAD_FCP1-like"/>
    <property type="match status" value="1"/>
</dbReference>
<protein>
    <recommendedName>
        <fullName evidence="6">Protein kinase domain-containing protein</fullName>
    </recommendedName>
</protein>
<dbReference type="Gene3D" id="3.30.200.20">
    <property type="entry name" value="Phosphorylase Kinase, domain 1"/>
    <property type="match status" value="1"/>
</dbReference>
<evidence type="ECO:0000256" key="1">
    <source>
        <dbReference type="PROSITE-ProRule" id="PRU10141"/>
    </source>
</evidence>
<dbReference type="Gene3D" id="1.10.510.10">
    <property type="entry name" value="Transferase(Phosphotransferase) domain 1"/>
    <property type="match status" value="1"/>
</dbReference>
<dbReference type="AlphaFoldDB" id="A0A024GKE5"/>
<evidence type="ECO:0000259" key="2">
    <source>
        <dbReference type="PROSITE" id="PS50011"/>
    </source>
</evidence>
<evidence type="ECO:0000313" key="5">
    <source>
        <dbReference type="Proteomes" id="UP000053237"/>
    </source>
</evidence>
<feature type="binding site" evidence="1">
    <location>
        <position position="570"/>
    </location>
    <ligand>
        <name>ATP</name>
        <dbReference type="ChEBI" id="CHEBI:30616"/>
    </ligand>
</feature>
<dbReference type="SUPFAM" id="SSF56784">
    <property type="entry name" value="HAD-like"/>
    <property type="match status" value="1"/>
</dbReference>
<comment type="caution">
    <text evidence="4">The sequence shown here is derived from an EMBL/GenBank/DDBJ whole genome shotgun (WGS) entry which is preliminary data.</text>
</comment>
<dbReference type="InterPro" id="IPR017441">
    <property type="entry name" value="Protein_kinase_ATP_BS"/>
</dbReference>
<dbReference type="PROSITE" id="PS00107">
    <property type="entry name" value="PROTEIN_KINASE_ATP"/>
    <property type="match status" value="1"/>
</dbReference>
<evidence type="ECO:0000313" key="4">
    <source>
        <dbReference type="EMBL" id="CCI47204.1"/>
    </source>
</evidence>
<dbReference type="InterPro" id="IPR036412">
    <property type="entry name" value="HAD-like_sf"/>
</dbReference>
<dbReference type="Pfam" id="PF00069">
    <property type="entry name" value="Pkinase"/>
    <property type="match status" value="1"/>
</dbReference>
<gene>
    <name evidence="4" type="ORF">BN9_081820</name>
</gene>
<dbReference type="Gene3D" id="3.40.50.1000">
    <property type="entry name" value="HAD superfamily/HAD-like"/>
    <property type="match status" value="1"/>
</dbReference>
<dbReference type="InParanoid" id="A0A024GKE5"/>
<dbReference type="InterPro" id="IPR023214">
    <property type="entry name" value="HAD_sf"/>
</dbReference>
<sequence>MLPVKIIIRTVYNKQVKFSKLMLFMNQNCNGNTSHFSQVRKCWQCLLTMRRFLYEAERLENATWRIGSIQKRIDAQLKLNSDTLQRQICRFAVDTNYFDGMYTHEKWNDQKEAKICVYCESADAILSCSGCCHDVYCAHCFKIVHKKGFLATHTAIKINGMRYEPLREALDPPREEIHSLQPNGCVDRASNCVKRVNWELRMGSFLQQLMQTSAFQGDISVNDITDRSIGTHAQTSREACGGNKELSQLPKSGRLKSLCCANCGSDDHNLIDCAQLEETSELDGTYRSTSDPNAVGKTIETSLRKYFTTIHNEGCSNSTHAFLGDEMSVHGAGHFDSSNRTKPVSSKKGNHNRGIQMTLEPIAEKLVGLSDGRNNCVLIPILQGMSSDRDWMPQHWLLPSLAQNLPQDVYMSLHSRESVVQTVVRMTQLQGCEWQNRCIHLQRNILWEYLDDNPTSRPIAFANLCEASVQVSDMDTRLVEIVFFQFSSSQSAVEAKAYIEFLDEIEAENWKVDLDKACHLTAVDLFQTNTSQDDFGHTEELGRGRFSTVCKSRRKVDTDTEPIGQECALKIIDKIRFWELVLANVERPDTMAREILTQTVLTARADAKFSPVIRLQSLFETRNELILELELMSGGDLHDEIVANTTIDEGRASYLMASLVKGIEFCRQNKVAHRDIKLSNLAFDHCRTRDGQVLPILKLADFGMAAMIKCDGKLTGRCGTPGFVAPEILMAGKGDPYSCHVDMFSAGVVMYTMLCGYEPFFGVTDEELILANKSVRYDFDEPEWVNVSKDAKNLIEWMMEKDPEKRAKPHQALVHPFLCEASRHLEQVIAQDIVSELLRFLRNARRFTNSNENGKEIHRAIDRDIPLVVIPRQLRRQNCAQSRNEAGNAKANIGGQTVRTTSLPSKISLGLIVGSISGSIVWFYVLDDDVKTKVRHQLNQTPLGELYRYSADKIADWIRPITDPSRSKLLPDWPIPQVPPNTPPVPVLVLDLEDTLVHSEWSRKHGWRHAKRPGVDEFLETLCQFYEIVIFSENYMAEEIVMKLDPKQCVLHVLSRDATRYLNGSRVKDLSKLNRDLKQVVLLDDDPAAYQLQPENAVPIKPFANARDRDDHELKDLIPFLKALASERVKDFRQVLAEFRDEDGVLRDLPSKYGARLYQLEKEKEQAKQKGFGGFIRVFFIDAKNAIPFLFDTNRFGWSLEVFPFNDTVCLRVNALFLFECVLNSILFGNW</sequence>
<proteinExistence type="predicted"/>
<dbReference type="GO" id="GO:0004672">
    <property type="term" value="F:protein kinase activity"/>
    <property type="evidence" value="ECO:0007669"/>
    <property type="project" value="InterPro"/>
</dbReference>
<keyword evidence="1" id="KW-0067">ATP-binding</keyword>
<dbReference type="GO" id="GO:0005524">
    <property type="term" value="F:ATP binding"/>
    <property type="evidence" value="ECO:0007669"/>
    <property type="project" value="UniProtKB-UniRule"/>
</dbReference>
<evidence type="ECO:0008006" key="6">
    <source>
        <dbReference type="Google" id="ProtNLM"/>
    </source>
</evidence>
<dbReference type="SUPFAM" id="SSF56112">
    <property type="entry name" value="Protein kinase-like (PK-like)"/>
    <property type="match status" value="1"/>
</dbReference>
<dbReference type="InterPro" id="IPR000719">
    <property type="entry name" value="Prot_kinase_dom"/>
</dbReference>
<dbReference type="SMART" id="SM00220">
    <property type="entry name" value="S_TKc"/>
    <property type="match status" value="1"/>
</dbReference>
<dbReference type="FunFam" id="3.40.50.1000:FF:000194">
    <property type="entry name" value="Mitochondrial import inner membrane translocase subunit TIM50"/>
    <property type="match status" value="1"/>
</dbReference>
<keyword evidence="5" id="KW-1185">Reference proteome</keyword>
<reference evidence="4 5" key="1">
    <citation type="submission" date="2012-05" db="EMBL/GenBank/DDBJ databases">
        <title>Recombination and specialization in a pathogen metapopulation.</title>
        <authorList>
            <person name="Gardiner A."/>
            <person name="Kemen E."/>
            <person name="Schultz-Larsen T."/>
            <person name="MacLean D."/>
            <person name="Van Oosterhout C."/>
            <person name="Jones J.D.G."/>
        </authorList>
    </citation>
    <scope>NUCLEOTIDE SEQUENCE [LARGE SCALE GENOMIC DNA]</scope>
    <source>
        <strain evidence="4 5">Ac Nc2</strain>
    </source>
</reference>
<dbReference type="STRING" id="65357.A0A024GKE5"/>
<dbReference type="SUPFAM" id="SSF57845">
    <property type="entry name" value="B-box zinc-binding domain"/>
    <property type="match status" value="1"/>
</dbReference>
<organism evidence="4 5">
    <name type="scientific">Albugo candida</name>
    <dbReference type="NCBI Taxonomy" id="65357"/>
    <lineage>
        <taxon>Eukaryota</taxon>
        <taxon>Sar</taxon>
        <taxon>Stramenopiles</taxon>
        <taxon>Oomycota</taxon>
        <taxon>Peronosporomycetes</taxon>
        <taxon>Albuginales</taxon>
        <taxon>Albuginaceae</taxon>
        <taxon>Albugo</taxon>
    </lineage>
</organism>
<dbReference type="PANTHER" id="PTHR24347">
    <property type="entry name" value="SERINE/THREONINE-PROTEIN KINASE"/>
    <property type="match status" value="1"/>
</dbReference>
<dbReference type="SMART" id="SM00577">
    <property type="entry name" value="CPDc"/>
    <property type="match status" value="1"/>
</dbReference>
<dbReference type="PROSITE" id="PS50011">
    <property type="entry name" value="PROTEIN_KINASE_DOM"/>
    <property type="match status" value="1"/>
</dbReference>
<dbReference type="OrthoDB" id="40902at2759"/>
<feature type="domain" description="Protein kinase" evidence="2">
    <location>
        <begin position="535"/>
        <end position="818"/>
    </location>
</feature>
<dbReference type="PROSITE" id="PS50969">
    <property type="entry name" value="FCP1"/>
    <property type="match status" value="1"/>
</dbReference>
<accession>A0A024GKE5</accession>
<name>A0A024GKE5_9STRA</name>